<evidence type="ECO:0000313" key="2">
    <source>
        <dbReference type="EMBL" id="BBZ17073.1"/>
    </source>
</evidence>
<dbReference type="GO" id="GO:0003677">
    <property type="term" value="F:DNA binding"/>
    <property type="evidence" value="ECO:0007669"/>
    <property type="project" value="InterPro"/>
</dbReference>
<sequence length="81" mass="8727">MFSIFRFQGEIAVPTSSKAPPAGDVDIAGAAAELNTSEKFVRRRIADLTLPAYRIKGSRLIRIRRADLEALKQPVGGAVSS</sequence>
<proteinExistence type="predicted"/>
<dbReference type="EMBL" id="AP022608">
    <property type="protein sequence ID" value="BBZ17073.1"/>
    <property type="molecule type" value="Genomic_DNA"/>
</dbReference>
<dbReference type="InterPro" id="IPR041657">
    <property type="entry name" value="HTH_17"/>
</dbReference>
<organism evidence="2 3">
    <name type="scientific">Mycolicibacterium gadium</name>
    <name type="common">Mycobacterium gadium</name>
    <dbReference type="NCBI Taxonomy" id="1794"/>
    <lineage>
        <taxon>Bacteria</taxon>
        <taxon>Bacillati</taxon>
        <taxon>Actinomycetota</taxon>
        <taxon>Actinomycetes</taxon>
        <taxon>Mycobacteriales</taxon>
        <taxon>Mycobacteriaceae</taxon>
        <taxon>Mycolicibacterium</taxon>
    </lineage>
</organism>
<feature type="domain" description="Helix-turn-helix" evidence="1">
    <location>
        <begin position="30"/>
        <end position="72"/>
    </location>
</feature>
<dbReference type="KEGG" id="mgad:MGAD_14080"/>
<accession>A0A7I7WKP3</accession>
<dbReference type="InterPro" id="IPR010093">
    <property type="entry name" value="SinI_DNA-bd"/>
</dbReference>
<dbReference type="NCBIfam" id="TIGR01764">
    <property type="entry name" value="excise"/>
    <property type="match status" value="1"/>
</dbReference>
<reference evidence="2 3" key="1">
    <citation type="journal article" date="2019" name="Emerg. Microbes Infect.">
        <title>Comprehensive subspecies identification of 175 nontuberculous mycobacteria species based on 7547 genomic profiles.</title>
        <authorList>
            <person name="Matsumoto Y."/>
            <person name="Kinjo T."/>
            <person name="Motooka D."/>
            <person name="Nabeya D."/>
            <person name="Jung N."/>
            <person name="Uechi K."/>
            <person name="Horii T."/>
            <person name="Iida T."/>
            <person name="Fujita J."/>
            <person name="Nakamura S."/>
        </authorList>
    </citation>
    <scope>NUCLEOTIDE SEQUENCE [LARGE SCALE GENOMIC DNA]</scope>
    <source>
        <strain evidence="2 3">JCM 12688</strain>
    </source>
</reference>
<dbReference type="Proteomes" id="UP000466187">
    <property type="component" value="Chromosome"/>
</dbReference>
<dbReference type="Pfam" id="PF12728">
    <property type="entry name" value="HTH_17"/>
    <property type="match status" value="1"/>
</dbReference>
<dbReference type="AlphaFoldDB" id="A0A7I7WKP3"/>
<name>A0A7I7WKP3_MYCGU</name>
<gene>
    <name evidence="2" type="ORF">MGAD_14080</name>
</gene>
<protein>
    <recommendedName>
        <fullName evidence="1">Helix-turn-helix domain-containing protein</fullName>
    </recommendedName>
</protein>
<dbReference type="RefSeq" id="WP_372512223.1">
    <property type="nucleotide sequence ID" value="NZ_JACKRT010000018.1"/>
</dbReference>
<evidence type="ECO:0000259" key="1">
    <source>
        <dbReference type="Pfam" id="PF12728"/>
    </source>
</evidence>
<evidence type="ECO:0000313" key="3">
    <source>
        <dbReference type="Proteomes" id="UP000466187"/>
    </source>
</evidence>